<keyword evidence="2" id="KW-1185">Reference proteome</keyword>
<dbReference type="Proteomes" id="UP000584374">
    <property type="component" value="Unassembled WGS sequence"/>
</dbReference>
<sequence>MCRGCPSCGKIVPHRLTERVALINVLAMLRLHNILVLPWRVDA</sequence>
<name>A0A840QAE8_9PSEU</name>
<gene>
    <name evidence="1" type="ORF">BJ970_002939</name>
</gene>
<evidence type="ECO:0000313" key="1">
    <source>
        <dbReference type="EMBL" id="MBB5155405.1"/>
    </source>
</evidence>
<reference evidence="1 2" key="1">
    <citation type="submission" date="2020-08" db="EMBL/GenBank/DDBJ databases">
        <title>Sequencing the genomes of 1000 actinobacteria strains.</title>
        <authorList>
            <person name="Klenk H.-P."/>
        </authorList>
    </citation>
    <scope>NUCLEOTIDE SEQUENCE [LARGE SCALE GENOMIC DNA]</scope>
    <source>
        <strain evidence="1 2">DSM 45584</strain>
    </source>
</reference>
<organism evidence="1 2">
    <name type="scientific">Saccharopolyspora phatthalungensis</name>
    <dbReference type="NCBI Taxonomy" id="664693"/>
    <lineage>
        <taxon>Bacteria</taxon>
        <taxon>Bacillati</taxon>
        <taxon>Actinomycetota</taxon>
        <taxon>Actinomycetes</taxon>
        <taxon>Pseudonocardiales</taxon>
        <taxon>Pseudonocardiaceae</taxon>
        <taxon>Saccharopolyspora</taxon>
    </lineage>
</organism>
<accession>A0A840QAE8</accession>
<protein>
    <submittedName>
        <fullName evidence="1">Uncharacterized protein</fullName>
    </submittedName>
</protein>
<evidence type="ECO:0000313" key="2">
    <source>
        <dbReference type="Proteomes" id="UP000584374"/>
    </source>
</evidence>
<dbReference type="AlphaFoldDB" id="A0A840QAE8"/>
<comment type="caution">
    <text evidence="1">The sequence shown here is derived from an EMBL/GenBank/DDBJ whole genome shotgun (WGS) entry which is preliminary data.</text>
</comment>
<dbReference type="EMBL" id="JACHIW010000001">
    <property type="protein sequence ID" value="MBB5155405.1"/>
    <property type="molecule type" value="Genomic_DNA"/>
</dbReference>
<proteinExistence type="predicted"/>